<gene>
    <name evidence="2" type="ORF">SMB34_19045</name>
</gene>
<proteinExistence type="predicted"/>
<keyword evidence="3" id="KW-1185">Reference proteome</keyword>
<feature type="compositionally biased region" description="Basic and acidic residues" evidence="1">
    <location>
        <begin position="42"/>
        <end position="51"/>
    </location>
</feature>
<evidence type="ECO:0000313" key="3">
    <source>
        <dbReference type="Proteomes" id="UP000027463"/>
    </source>
</evidence>
<dbReference type="EMBL" id="AUNC01000021">
    <property type="protein sequence ID" value="KEO56711.1"/>
    <property type="molecule type" value="Genomic_DNA"/>
</dbReference>
<feature type="region of interest" description="Disordered" evidence="1">
    <location>
        <begin position="35"/>
        <end position="87"/>
    </location>
</feature>
<evidence type="ECO:0000313" key="2">
    <source>
        <dbReference type="EMBL" id="KEO56711.1"/>
    </source>
</evidence>
<comment type="caution">
    <text evidence="2">The sequence shown here is derived from an EMBL/GenBank/DDBJ whole genome shotgun (WGS) entry which is preliminary data.</text>
</comment>
<dbReference type="Proteomes" id="UP000027463">
    <property type="component" value="Unassembled WGS sequence"/>
</dbReference>
<sequence length="87" mass="9552">MLLRAILTISNREVYFALLNRKQDKMSFRSFSLNHVKSGKQKPAEPLEGRPVDTPVALPEHSPLEGPPTVKQAENPVANPAPSAPPQ</sequence>
<organism evidence="2 3">
    <name type="scientific">Thalassospira permensis NBRC 106175</name>
    <dbReference type="NCBI Taxonomy" id="1353532"/>
    <lineage>
        <taxon>Bacteria</taxon>
        <taxon>Pseudomonadati</taxon>
        <taxon>Pseudomonadota</taxon>
        <taxon>Alphaproteobacteria</taxon>
        <taxon>Rhodospirillales</taxon>
        <taxon>Thalassospiraceae</taxon>
        <taxon>Thalassospira</taxon>
    </lineage>
</organism>
<accession>A0ABR4TMZ8</accession>
<protein>
    <submittedName>
        <fullName evidence="2">Uncharacterized protein</fullName>
    </submittedName>
</protein>
<evidence type="ECO:0000256" key="1">
    <source>
        <dbReference type="SAM" id="MobiDB-lite"/>
    </source>
</evidence>
<name>A0ABR4TMZ8_9PROT</name>
<reference evidence="2 3" key="1">
    <citation type="submission" date="2013-07" db="EMBL/GenBank/DDBJ databases">
        <title>Thalassospira permensis NBRC 106175 Genome Sequencing.</title>
        <authorList>
            <person name="Lai Q."/>
            <person name="Shao Z."/>
        </authorList>
    </citation>
    <scope>NUCLEOTIDE SEQUENCE [LARGE SCALE GENOMIC DNA]</scope>
    <source>
        <strain evidence="2 3">NBRC 106175</strain>
    </source>
</reference>